<evidence type="ECO:0000256" key="5">
    <source>
        <dbReference type="ARBA" id="ARBA00022755"/>
    </source>
</evidence>
<keyword evidence="4 8" id="KW-0547">Nucleotide-binding</keyword>
<protein>
    <recommendedName>
        <fullName evidence="8 9">N5-carboxyaminoimidazole ribonucleotide synthase</fullName>
        <shortName evidence="8 9">N5-CAIR synthase</shortName>
        <ecNumber evidence="8 9">6.3.4.18</ecNumber>
    </recommendedName>
    <alternativeName>
        <fullName evidence="8 9">5-(carboxyamino)imidazole ribonucleotide synthetase</fullName>
    </alternativeName>
</protein>
<evidence type="ECO:0000256" key="7">
    <source>
        <dbReference type="ARBA" id="ARBA00023211"/>
    </source>
</evidence>
<dbReference type="Pfam" id="PF22660">
    <property type="entry name" value="RS_preATP-grasp-like"/>
    <property type="match status" value="1"/>
</dbReference>
<comment type="subunit">
    <text evidence="8 9">Homodimer.</text>
</comment>
<dbReference type="SUPFAM" id="SSF51246">
    <property type="entry name" value="Rudiment single hybrid motif"/>
    <property type="match status" value="1"/>
</dbReference>
<dbReference type="Pfam" id="PF17769">
    <property type="entry name" value="PurK_C"/>
    <property type="match status" value="1"/>
</dbReference>
<comment type="pathway">
    <text evidence="8 9">Purine metabolism; IMP biosynthesis via de novo pathway; 5-amino-1-(5-phospho-D-ribosyl)imidazole-4-carboxylate from 5-amino-1-(5-phospho-D-ribosyl)imidazole (N5-CAIR route): step 1/2.</text>
</comment>
<keyword evidence="5 8" id="KW-0658">Purine biosynthesis</keyword>
<comment type="cofactor">
    <cofactor evidence="2">
        <name>Mg(2+)</name>
        <dbReference type="ChEBI" id="CHEBI:18420"/>
    </cofactor>
</comment>
<feature type="binding site" evidence="8">
    <location>
        <position position="155"/>
    </location>
    <ligand>
        <name>ATP</name>
        <dbReference type="ChEBI" id="CHEBI:30616"/>
    </ligand>
</feature>
<evidence type="ECO:0000313" key="13">
    <source>
        <dbReference type="Proteomes" id="UP000594986"/>
    </source>
</evidence>
<dbReference type="GO" id="GO:0004638">
    <property type="term" value="F:phosphoribosylaminoimidazole carboxylase activity"/>
    <property type="evidence" value="ECO:0007669"/>
    <property type="project" value="InterPro"/>
</dbReference>
<dbReference type="Gene3D" id="3.30.1490.20">
    <property type="entry name" value="ATP-grasp fold, A domain"/>
    <property type="match status" value="1"/>
</dbReference>
<dbReference type="HAMAP" id="MF_01928">
    <property type="entry name" value="PurK"/>
    <property type="match status" value="1"/>
</dbReference>
<feature type="binding site" evidence="8">
    <location>
        <begin position="273"/>
        <end position="274"/>
    </location>
    <ligand>
        <name>ATP</name>
        <dbReference type="ChEBI" id="CHEBI:30616"/>
    </ligand>
</feature>
<feature type="binding site" evidence="8">
    <location>
        <begin position="190"/>
        <end position="193"/>
    </location>
    <ligand>
        <name>ATP</name>
        <dbReference type="ChEBI" id="CHEBI:30616"/>
    </ligand>
</feature>
<evidence type="ECO:0000256" key="3">
    <source>
        <dbReference type="ARBA" id="ARBA00022598"/>
    </source>
</evidence>
<evidence type="ECO:0000256" key="10">
    <source>
        <dbReference type="SAM" id="Phobius"/>
    </source>
</evidence>
<dbReference type="FunFam" id="3.40.50.20:FF:000016">
    <property type="entry name" value="N5-carboxyaminoimidazole ribonucleotide synthase"/>
    <property type="match status" value="1"/>
</dbReference>
<dbReference type="Pfam" id="PF02222">
    <property type="entry name" value="ATP-grasp"/>
    <property type="match status" value="1"/>
</dbReference>
<dbReference type="GO" id="GO:0006189">
    <property type="term" value="P:'de novo' IMP biosynthetic process"/>
    <property type="evidence" value="ECO:0007669"/>
    <property type="project" value="UniProtKB-UniRule"/>
</dbReference>
<reference evidence="12 13" key="1">
    <citation type="submission" date="2020-12" db="EMBL/GenBank/DDBJ databases">
        <title>FDA dAtabase for Regulatory Grade micrObial Sequences (FDA-ARGOS): Supporting development and validation of Infectious Disease Dx tests.</title>
        <authorList>
            <person name="Sproer C."/>
            <person name="Gronow S."/>
            <person name="Severitt S."/>
            <person name="Schroder I."/>
            <person name="Tallon L."/>
            <person name="Sadzewicz L."/>
            <person name="Zhao X."/>
            <person name="Boylan J."/>
            <person name="Ott S."/>
            <person name="Bowen H."/>
            <person name="Vavikolanu K."/>
            <person name="Mehta A."/>
            <person name="Aluvathingal J."/>
            <person name="Nadendla S."/>
            <person name="Lowell S."/>
            <person name="Myers T."/>
            <person name="Yan Y."/>
            <person name="Sichtig H."/>
        </authorList>
    </citation>
    <scope>NUCLEOTIDE SEQUENCE [LARGE SCALE GENOMIC DNA]</scope>
    <source>
        <strain evidence="12 13">FDAARGOS_886</strain>
    </source>
</reference>
<evidence type="ECO:0000256" key="4">
    <source>
        <dbReference type="ARBA" id="ARBA00022741"/>
    </source>
</evidence>
<evidence type="ECO:0000256" key="6">
    <source>
        <dbReference type="ARBA" id="ARBA00022840"/>
    </source>
</evidence>
<dbReference type="SUPFAM" id="SSF56059">
    <property type="entry name" value="Glutathione synthetase ATP-binding domain-like"/>
    <property type="match status" value="1"/>
</dbReference>
<keyword evidence="10" id="KW-0472">Membrane</keyword>
<evidence type="ECO:0000256" key="8">
    <source>
        <dbReference type="HAMAP-Rule" id="MF_01928"/>
    </source>
</evidence>
<dbReference type="UniPathway" id="UPA00074">
    <property type="reaction ID" value="UER00942"/>
</dbReference>
<dbReference type="Proteomes" id="UP000594986">
    <property type="component" value="Chromosome"/>
</dbReference>
<proteinExistence type="inferred from homology"/>
<dbReference type="InterPro" id="IPR011054">
    <property type="entry name" value="Rudment_hybrid_motif"/>
</dbReference>
<dbReference type="FunFam" id="3.30.470.20:FF:000029">
    <property type="entry name" value="N5-carboxyaminoimidazole ribonucleotide synthase"/>
    <property type="match status" value="1"/>
</dbReference>
<feature type="transmembrane region" description="Helical" evidence="10">
    <location>
        <begin position="21"/>
        <end position="40"/>
    </location>
</feature>
<evidence type="ECO:0000313" key="12">
    <source>
        <dbReference type="EMBL" id="QPS98211.1"/>
    </source>
</evidence>
<dbReference type="GO" id="GO:0005524">
    <property type="term" value="F:ATP binding"/>
    <property type="evidence" value="ECO:0007669"/>
    <property type="project" value="UniProtKB-UniRule"/>
</dbReference>
<dbReference type="PANTHER" id="PTHR11609:SF5">
    <property type="entry name" value="PHOSPHORIBOSYLAMINOIMIDAZOLE CARBOXYLASE"/>
    <property type="match status" value="1"/>
</dbReference>
<keyword evidence="6 8" id="KW-0067">ATP-binding</keyword>
<evidence type="ECO:0000256" key="1">
    <source>
        <dbReference type="ARBA" id="ARBA00001936"/>
    </source>
</evidence>
<dbReference type="InterPro" id="IPR040686">
    <property type="entry name" value="PurK_C"/>
</dbReference>
<keyword evidence="10" id="KW-0812">Transmembrane</keyword>
<keyword evidence="10" id="KW-1133">Transmembrane helix</keyword>
<feature type="domain" description="ATP-grasp" evidence="11">
    <location>
        <begin position="121"/>
        <end position="303"/>
    </location>
</feature>
<feature type="binding site" evidence="8">
    <location>
        <position position="198"/>
    </location>
    <ligand>
        <name>ATP</name>
        <dbReference type="ChEBI" id="CHEBI:30616"/>
    </ligand>
</feature>
<accession>A0A7T3DUP6</accession>
<dbReference type="SUPFAM" id="SSF52440">
    <property type="entry name" value="PreATP-grasp domain"/>
    <property type="match status" value="1"/>
</dbReference>
<dbReference type="InterPro" id="IPR003135">
    <property type="entry name" value="ATP-grasp_carboxylate-amine"/>
</dbReference>
<keyword evidence="3 8" id="KW-0436">Ligase</keyword>
<sequence length="377" mass="41166">MSQKNKEKSQRSLQMSSSKTIGIIGGGQLGQMMAISAIYMGHKVIALDPAADCPASRVAEIIVAPYNDVDALRQLAERCDVLTYEFENVDADGLDAVIRDGQLPQGTDLLRISQNRIFEKDFLSKKAQVTVAPYKVVNSSQDLAEIDLAKNYVLKTATGGYDGHGQKVIRSEADLEEAYELADSADCVLEEFVNFDLEISVIVSGNGKDVTVFPVQENIHRNNILSKTIVPARISASLAEKAKAMAVRIAEQLNLSGTLCVEMFATADDIIVNEIAPRPHNSGHYSIEACDFSQFDTHILGVLGAPLPEIKLHAPAVMLNVLGQHVEVAEKYVAENPSAHLHMYGKIEAKHNRKMGHVTLFSDMPDSVEEFGKGIDF</sequence>
<feature type="binding site" evidence="8">
    <location>
        <begin position="160"/>
        <end position="166"/>
    </location>
    <ligand>
        <name>ATP</name>
        <dbReference type="ChEBI" id="CHEBI:30616"/>
    </ligand>
</feature>
<dbReference type="AlphaFoldDB" id="A0A7T3DUP6"/>
<evidence type="ECO:0000259" key="11">
    <source>
        <dbReference type="PROSITE" id="PS50975"/>
    </source>
</evidence>
<dbReference type="GO" id="GO:0005829">
    <property type="term" value="C:cytosol"/>
    <property type="evidence" value="ECO:0007669"/>
    <property type="project" value="TreeGrafter"/>
</dbReference>
<feature type="binding site" evidence="8">
    <location>
        <position position="220"/>
    </location>
    <ligand>
        <name>ATP</name>
        <dbReference type="ChEBI" id="CHEBI:30616"/>
    </ligand>
</feature>
<comment type="function">
    <text evidence="8">Catalyzes the ATP-dependent conversion of 5-aminoimidazole ribonucleotide (AIR) and HCO(3)(-) to N5-carboxyaminoimidazole ribonucleotide (N5-CAIR).</text>
</comment>
<comment type="cofactor">
    <cofactor evidence="1">
        <name>Mn(2+)</name>
        <dbReference type="ChEBI" id="CHEBI:29035"/>
    </cofactor>
</comment>
<dbReference type="FunFam" id="3.30.1490.20:FF:000015">
    <property type="entry name" value="N5-carboxyaminoimidazole ribonucleotide synthase"/>
    <property type="match status" value="1"/>
</dbReference>
<dbReference type="GO" id="GO:0046872">
    <property type="term" value="F:metal ion binding"/>
    <property type="evidence" value="ECO:0007669"/>
    <property type="project" value="InterPro"/>
</dbReference>
<dbReference type="Gene3D" id="3.40.50.20">
    <property type="match status" value="1"/>
</dbReference>
<evidence type="ECO:0000256" key="2">
    <source>
        <dbReference type="ARBA" id="ARBA00001946"/>
    </source>
</evidence>
<name>A0A7T3DUP6_STROR</name>
<feature type="binding site" evidence="8">
    <location>
        <position position="116"/>
    </location>
    <ligand>
        <name>ATP</name>
        <dbReference type="ChEBI" id="CHEBI:30616"/>
    </ligand>
</feature>
<dbReference type="PROSITE" id="PS50975">
    <property type="entry name" value="ATP_GRASP"/>
    <property type="match status" value="1"/>
</dbReference>
<evidence type="ECO:0000256" key="9">
    <source>
        <dbReference type="RuleBase" id="RU361200"/>
    </source>
</evidence>
<dbReference type="Gene3D" id="3.30.470.20">
    <property type="entry name" value="ATP-grasp fold, B domain"/>
    <property type="match status" value="1"/>
</dbReference>
<comment type="catalytic activity">
    <reaction evidence="8 9">
        <text>5-amino-1-(5-phospho-beta-D-ribosyl)imidazole + hydrogencarbonate + ATP = 5-carboxyamino-1-(5-phospho-D-ribosyl)imidazole + ADP + phosphate + 2 H(+)</text>
        <dbReference type="Rhea" id="RHEA:19317"/>
        <dbReference type="ChEBI" id="CHEBI:15378"/>
        <dbReference type="ChEBI" id="CHEBI:17544"/>
        <dbReference type="ChEBI" id="CHEBI:30616"/>
        <dbReference type="ChEBI" id="CHEBI:43474"/>
        <dbReference type="ChEBI" id="CHEBI:58730"/>
        <dbReference type="ChEBI" id="CHEBI:137981"/>
        <dbReference type="ChEBI" id="CHEBI:456216"/>
        <dbReference type="EC" id="6.3.4.18"/>
    </reaction>
</comment>
<dbReference type="EC" id="6.3.4.18" evidence="8 9"/>
<dbReference type="PANTHER" id="PTHR11609">
    <property type="entry name" value="PURINE BIOSYNTHESIS PROTEIN 6/7, PUR6/7"/>
    <property type="match status" value="1"/>
</dbReference>
<dbReference type="EMBL" id="CP065706">
    <property type="protein sequence ID" value="QPS98211.1"/>
    <property type="molecule type" value="Genomic_DNA"/>
</dbReference>
<gene>
    <name evidence="8 9 12" type="primary">purK</name>
    <name evidence="12" type="ORF">I6G43_01090</name>
</gene>
<dbReference type="NCBIfam" id="NF004679">
    <property type="entry name" value="PRK06019.1-5"/>
    <property type="match status" value="1"/>
</dbReference>
<dbReference type="InterPro" id="IPR011761">
    <property type="entry name" value="ATP-grasp"/>
</dbReference>
<comment type="similarity">
    <text evidence="8 9">Belongs to the PurK/PurT family.</text>
</comment>
<dbReference type="NCBIfam" id="TIGR01161">
    <property type="entry name" value="purK"/>
    <property type="match status" value="1"/>
</dbReference>
<dbReference type="InterPro" id="IPR005875">
    <property type="entry name" value="PurK"/>
</dbReference>
<dbReference type="GO" id="GO:0034028">
    <property type="term" value="F:5-(carboxyamino)imidazole ribonucleotide synthase activity"/>
    <property type="evidence" value="ECO:0007669"/>
    <property type="project" value="UniProtKB-UniRule"/>
</dbReference>
<organism evidence="12 13">
    <name type="scientific">Streptococcus oralis</name>
    <dbReference type="NCBI Taxonomy" id="1303"/>
    <lineage>
        <taxon>Bacteria</taxon>
        <taxon>Bacillati</taxon>
        <taxon>Bacillota</taxon>
        <taxon>Bacilli</taxon>
        <taxon>Lactobacillales</taxon>
        <taxon>Streptococcaceae</taxon>
        <taxon>Streptococcus</taxon>
    </lineage>
</organism>
<dbReference type="InterPro" id="IPR016185">
    <property type="entry name" value="PreATP-grasp_dom_sf"/>
</dbReference>
<comment type="function">
    <text evidence="9">Catalyzes the ATP-dependent conversion of 5-aminoimidazole ribonucleotide (AIR) and HCO(3)- to N5-carboxyaminoimidazole ribonucleotide (N5-CAIR).</text>
</comment>
<dbReference type="NCBIfam" id="NF004675">
    <property type="entry name" value="PRK06019.1-1"/>
    <property type="match status" value="1"/>
</dbReference>
<dbReference type="InterPro" id="IPR054350">
    <property type="entry name" value="PurT/PurK_preATP-grasp"/>
</dbReference>
<dbReference type="InterPro" id="IPR013815">
    <property type="entry name" value="ATP_grasp_subdomain_1"/>
</dbReference>
<keyword evidence="7" id="KW-0464">Manganese</keyword>